<dbReference type="PANTHER" id="PTHR40112">
    <property type="entry name" value="H2HPP ISOMERASE"/>
    <property type="match status" value="1"/>
</dbReference>
<dbReference type="InterPro" id="IPR052535">
    <property type="entry name" value="Bacilysin_H2HPP_isomerase"/>
</dbReference>
<organism evidence="2 3">
    <name type="scientific">Candidatus Fischerbacteria bacterium RBG_13_37_8</name>
    <dbReference type="NCBI Taxonomy" id="1817863"/>
    <lineage>
        <taxon>Bacteria</taxon>
        <taxon>Candidatus Fischeribacteriota</taxon>
    </lineage>
</organism>
<evidence type="ECO:0000313" key="2">
    <source>
        <dbReference type="EMBL" id="OGF59337.1"/>
    </source>
</evidence>
<dbReference type="InterPro" id="IPR013096">
    <property type="entry name" value="Cupin_2"/>
</dbReference>
<dbReference type="PIRSF" id="PIRSF029883">
    <property type="entry name" value="KdgF"/>
    <property type="match status" value="1"/>
</dbReference>
<protein>
    <submittedName>
        <fullName evidence="2">Cupin</fullName>
    </submittedName>
</protein>
<dbReference type="STRING" id="1817863.A2Y62_13710"/>
<evidence type="ECO:0000313" key="3">
    <source>
        <dbReference type="Proteomes" id="UP000178943"/>
    </source>
</evidence>
<proteinExistence type="predicted"/>
<dbReference type="EMBL" id="MFGW01000217">
    <property type="protein sequence ID" value="OGF59337.1"/>
    <property type="molecule type" value="Genomic_DNA"/>
</dbReference>
<dbReference type="SUPFAM" id="SSF51182">
    <property type="entry name" value="RmlC-like cupins"/>
    <property type="match status" value="1"/>
</dbReference>
<dbReference type="InterPro" id="IPR011051">
    <property type="entry name" value="RmlC_Cupin_sf"/>
</dbReference>
<dbReference type="Pfam" id="PF07883">
    <property type="entry name" value="Cupin_2"/>
    <property type="match status" value="1"/>
</dbReference>
<dbReference type="CDD" id="cd02238">
    <property type="entry name" value="cupin_KdgF"/>
    <property type="match status" value="1"/>
</dbReference>
<dbReference type="Proteomes" id="UP000178943">
    <property type="component" value="Unassembled WGS sequence"/>
</dbReference>
<name>A0A1F5V7C6_9BACT</name>
<dbReference type="Gene3D" id="2.60.120.10">
    <property type="entry name" value="Jelly Rolls"/>
    <property type="match status" value="1"/>
</dbReference>
<dbReference type="AlphaFoldDB" id="A0A1F5V7C6"/>
<dbReference type="PANTHER" id="PTHR40112:SF1">
    <property type="entry name" value="H2HPP ISOMERASE"/>
    <property type="match status" value="1"/>
</dbReference>
<accession>A0A1F5V7C6</accession>
<sequence length="107" mass="12104">MHNKKDGKNYKIALPGVTYKTLVYGERTSLCEFKLEKGSIIPSHSHPHEQTGYMVSGKMNFIIGAETFIAEEGTSWNIPSYIEHSVKVIEDSLVIEVFSPVREDYLP</sequence>
<evidence type="ECO:0000259" key="1">
    <source>
        <dbReference type="Pfam" id="PF07883"/>
    </source>
</evidence>
<dbReference type="InterPro" id="IPR025499">
    <property type="entry name" value="KdgF"/>
</dbReference>
<feature type="domain" description="Cupin type-2" evidence="1">
    <location>
        <begin position="33"/>
        <end position="92"/>
    </location>
</feature>
<reference evidence="2 3" key="1">
    <citation type="journal article" date="2016" name="Nat. Commun.">
        <title>Thousands of microbial genomes shed light on interconnected biogeochemical processes in an aquifer system.</title>
        <authorList>
            <person name="Anantharaman K."/>
            <person name="Brown C.T."/>
            <person name="Hug L.A."/>
            <person name="Sharon I."/>
            <person name="Castelle C.J."/>
            <person name="Probst A.J."/>
            <person name="Thomas B.C."/>
            <person name="Singh A."/>
            <person name="Wilkins M.J."/>
            <person name="Karaoz U."/>
            <person name="Brodie E.L."/>
            <person name="Williams K.H."/>
            <person name="Hubbard S.S."/>
            <person name="Banfield J.F."/>
        </authorList>
    </citation>
    <scope>NUCLEOTIDE SEQUENCE [LARGE SCALE GENOMIC DNA]</scope>
</reference>
<gene>
    <name evidence="2" type="ORF">A2Y62_13710</name>
</gene>
<dbReference type="InterPro" id="IPR014710">
    <property type="entry name" value="RmlC-like_jellyroll"/>
</dbReference>
<comment type="caution">
    <text evidence="2">The sequence shown here is derived from an EMBL/GenBank/DDBJ whole genome shotgun (WGS) entry which is preliminary data.</text>
</comment>